<dbReference type="InterPro" id="IPR038657">
    <property type="entry name" value="Ribosomal_bL19_sf"/>
</dbReference>
<keyword evidence="3" id="KW-0687">Ribonucleoprotein</keyword>
<gene>
    <name evidence="4" type="ORF">MNEG_4460</name>
</gene>
<keyword evidence="2 4" id="KW-0689">Ribosomal protein</keyword>
<dbReference type="GO" id="GO:0005840">
    <property type="term" value="C:ribosome"/>
    <property type="evidence" value="ECO:0007669"/>
    <property type="project" value="UniProtKB-KW"/>
</dbReference>
<dbReference type="Pfam" id="PF01245">
    <property type="entry name" value="Ribosomal_L19"/>
    <property type="match status" value="1"/>
</dbReference>
<dbReference type="Proteomes" id="UP000054498">
    <property type="component" value="Unassembled WGS sequence"/>
</dbReference>
<dbReference type="InterPro" id="IPR001857">
    <property type="entry name" value="Ribosomal_bL19"/>
</dbReference>
<evidence type="ECO:0000256" key="3">
    <source>
        <dbReference type="ARBA" id="ARBA00023274"/>
    </source>
</evidence>
<keyword evidence="5" id="KW-1185">Reference proteome</keyword>
<dbReference type="GO" id="GO:0006412">
    <property type="term" value="P:translation"/>
    <property type="evidence" value="ECO:0007669"/>
    <property type="project" value="InterPro"/>
</dbReference>
<dbReference type="OrthoDB" id="432645at2759"/>
<dbReference type="GO" id="GO:0003735">
    <property type="term" value="F:structural constituent of ribosome"/>
    <property type="evidence" value="ECO:0007669"/>
    <property type="project" value="InterPro"/>
</dbReference>
<dbReference type="GeneID" id="25737337"/>
<evidence type="ECO:0000313" key="5">
    <source>
        <dbReference type="Proteomes" id="UP000054498"/>
    </source>
</evidence>
<evidence type="ECO:0000256" key="1">
    <source>
        <dbReference type="ARBA" id="ARBA00005781"/>
    </source>
</evidence>
<dbReference type="SUPFAM" id="SSF50104">
    <property type="entry name" value="Translation proteins SH3-like domain"/>
    <property type="match status" value="1"/>
</dbReference>
<evidence type="ECO:0000313" key="4">
    <source>
        <dbReference type="EMBL" id="KIZ03498.1"/>
    </source>
</evidence>
<dbReference type="PANTHER" id="PTHR15680:SF9">
    <property type="entry name" value="LARGE RIBOSOMAL SUBUNIT PROTEIN BL19M"/>
    <property type="match status" value="1"/>
</dbReference>
<organism evidence="4 5">
    <name type="scientific">Monoraphidium neglectum</name>
    <dbReference type="NCBI Taxonomy" id="145388"/>
    <lineage>
        <taxon>Eukaryota</taxon>
        <taxon>Viridiplantae</taxon>
        <taxon>Chlorophyta</taxon>
        <taxon>core chlorophytes</taxon>
        <taxon>Chlorophyceae</taxon>
        <taxon>CS clade</taxon>
        <taxon>Sphaeropleales</taxon>
        <taxon>Selenastraceae</taxon>
        <taxon>Monoraphidium</taxon>
    </lineage>
</organism>
<dbReference type="KEGG" id="mng:MNEG_4460"/>
<dbReference type="RefSeq" id="XP_013902517.1">
    <property type="nucleotide sequence ID" value="XM_014047063.1"/>
</dbReference>
<dbReference type="STRING" id="145388.A0A0D2JY00"/>
<dbReference type="InterPro" id="IPR008991">
    <property type="entry name" value="Translation_prot_SH3-like_sf"/>
</dbReference>
<sequence length="81" mass="9222">MRSLITTLESEYVAKVKETRQLPDFRAGDILEVQVAVPEADRKVYTYKGVCVSRGNKGPRSWFKIYNVFPDAGGFVQHFPL</sequence>
<reference evidence="4 5" key="1">
    <citation type="journal article" date="2013" name="BMC Genomics">
        <title>Reconstruction of the lipid metabolism for the microalga Monoraphidium neglectum from its genome sequence reveals characteristics suitable for biofuel production.</title>
        <authorList>
            <person name="Bogen C."/>
            <person name="Al-Dilaimi A."/>
            <person name="Albersmeier A."/>
            <person name="Wichmann J."/>
            <person name="Grundmann M."/>
            <person name="Rupp O."/>
            <person name="Lauersen K.J."/>
            <person name="Blifernez-Klassen O."/>
            <person name="Kalinowski J."/>
            <person name="Goesmann A."/>
            <person name="Mussgnug J.H."/>
            <person name="Kruse O."/>
        </authorList>
    </citation>
    <scope>NUCLEOTIDE SEQUENCE [LARGE SCALE GENOMIC DNA]</scope>
    <source>
        <strain evidence="4 5">SAG 48.87</strain>
    </source>
</reference>
<dbReference type="GO" id="GO:1990904">
    <property type="term" value="C:ribonucleoprotein complex"/>
    <property type="evidence" value="ECO:0007669"/>
    <property type="project" value="UniProtKB-KW"/>
</dbReference>
<accession>A0A0D2JY00</accession>
<proteinExistence type="inferred from homology"/>
<name>A0A0D2JY00_9CHLO</name>
<evidence type="ECO:0000256" key="2">
    <source>
        <dbReference type="ARBA" id="ARBA00022980"/>
    </source>
</evidence>
<dbReference type="Gene3D" id="2.30.30.790">
    <property type="match status" value="1"/>
</dbReference>
<dbReference type="AlphaFoldDB" id="A0A0D2JY00"/>
<dbReference type="PANTHER" id="PTHR15680">
    <property type="entry name" value="RIBOSOMAL PROTEIN L19"/>
    <property type="match status" value="1"/>
</dbReference>
<protein>
    <submittedName>
        <fullName evidence="4">50S ribosomal protein L19</fullName>
    </submittedName>
</protein>
<comment type="similarity">
    <text evidence="1">Belongs to the bacterial ribosomal protein bL19 family.</text>
</comment>
<dbReference type="EMBL" id="KK100839">
    <property type="protein sequence ID" value="KIZ03498.1"/>
    <property type="molecule type" value="Genomic_DNA"/>
</dbReference>